<evidence type="ECO:0000259" key="16">
    <source>
        <dbReference type="PROSITE" id="PS50950"/>
    </source>
</evidence>
<dbReference type="InterPro" id="IPR012934">
    <property type="entry name" value="Znf_AD"/>
</dbReference>
<dbReference type="Gene3D" id="3.30.160.60">
    <property type="entry name" value="Classic Zinc Finger"/>
    <property type="match status" value="7"/>
</dbReference>
<dbReference type="InterPro" id="IPR006612">
    <property type="entry name" value="THAP_Znf"/>
</dbReference>
<evidence type="ECO:0000256" key="3">
    <source>
        <dbReference type="ARBA" id="ARBA00022737"/>
    </source>
</evidence>
<dbReference type="Pfam" id="PF00096">
    <property type="entry name" value="zf-C2H2"/>
    <property type="match status" value="4"/>
</dbReference>
<keyword evidence="3" id="KW-0677">Repeat</keyword>
<dbReference type="InterPro" id="IPR036236">
    <property type="entry name" value="Znf_C2H2_sf"/>
</dbReference>
<feature type="domain" description="C2H2-type" evidence="14">
    <location>
        <begin position="379"/>
        <end position="404"/>
    </location>
</feature>
<keyword evidence="5 13" id="KW-0862">Zinc</keyword>
<dbReference type="SMART" id="SM00692">
    <property type="entry name" value="DM3"/>
    <property type="match status" value="2"/>
</dbReference>
<evidence type="ECO:0000256" key="12">
    <source>
        <dbReference type="PROSITE-ProRule" id="PRU00309"/>
    </source>
</evidence>
<feature type="domain" description="SRCR" evidence="15">
    <location>
        <begin position="131"/>
        <end position="186"/>
    </location>
</feature>
<dbReference type="InterPro" id="IPR013087">
    <property type="entry name" value="Znf_C2H2_type"/>
</dbReference>
<feature type="binding site" evidence="13">
    <location>
        <position position="286"/>
    </location>
    <ligand>
        <name>Zn(2+)</name>
        <dbReference type="ChEBI" id="CHEBI:29105"/>
    </ligand>
</feature>
<dbReference type="Proteomes" id="UP000829291">
    <property type="component" value="Chromosome 4"/>
</dbReference>
<evidence type="ECO:0000256" key="8">
    <source>
        <dbReference type="ARBA" id="ARBA00023163"/>
    </source>
</evidence>
<dbReference type="PANTHER" id="PTHR24384:SF189">
    <property type="entry name" value="C2H2-TYPE DOMAIN-CONTAINING PROTEIN-RELATED"/>
    <property type="match status" value="1"/>
</dbReference>
<sequence>MSGCSAVGCSNRGDRGFFMKSFPRNPERRALWASQTNRDGWQPTDNSRLCEVHFDQDQWEKTREDGTRKLKCNAVPTIFETSIHSPLRKKCPEEPKFIATPNATRLPVNHSDTSTAFIKSFNVPNSNLDGKTLVCSAANCSSQFEARWLKSFFYEFPLHDPVLLEKWLTVCRKGWIPSAQSVICRKHFSMDCFDSNNGLLLKNNAIPNIHLNNDFDLDPIWEPLNDKVDNIVETNESEDNIYCRICASSKSKNYFPIFGDSNLAEKISRCLPVIVLPTDNLPLYICQHCLYYLNVSYKLIICSLRADTILRSKFGESNTPKWYKKPTRDASKVSKHKSMEKEEPIFRINGPIKCDLCDDFFEDMNMFDRHIETFHLLKWRCSFCDHSFETSHELLAHKMLNHSGRILACKNCEKVKVEEIFCDAPGILSSESKIPQLARNVGHLDISLPLNLKKSSEPRNNLSKLNCTKCKIVFVDAKQFRTHHIIHLPRRVKCSLCQRRCQSVFDYLMHKRVAHNQLKTKIPSPRNDLHNCKYCNKVFLRKQKLMIHMRVHKQEMLNDPSVTVYKCVTCPKIFVDKVLYQKHRNVHDPACWNRFRCEICCQAFGDRFKLKSHETIHNGTKPYQCDICGHTFNRNANMIRHRAKHSEQTCHFCDNVFKSMQILRKHLRDVHGETFKSAKRNSKVEQDGRQGKSSRDVFICRYCGRQLTSYYSLLDHERIHTGDKPFVCHHCGKSFRSITARWDHMVRHEKGNYICELCGKVLSNKLNLKSHLRKHAAIEQRRFECKECGKLFYVRGRLDAHLGASKERARWRRGANRVAERGRAGAIGGHRRGIDRRFAPDWQFPSQSHQYRLQPGSISPTIGPQFADQSLGKCRRKYPIETSPWSNLAKARRSWLAAEELFRLFRWVRAARR</sequence>
<evidence type="ECO:0000256" key="5">
    <source>
        <dbReference type="ARBA" id="ARBA00022833"/>
    </source>
</evidence>
<evidence type="ECO:0000256" key="10">
    <source>
        <dbReference type="PROSITE-ProRule" id="PRU00042"/>
    </source>
</evidence>
<dbReference type="SMART" id="SM00868">
    <property type="entry name" value="zf-AD"/>
    <property type="match status" value="1"/>
</dbReference>
<dbReference type="PROSITE" id="PS51915">
    <property type="entry name" value="ZAD"/>
    <property type="match status" value="1"/>
</dbReference>
<dbReference type="PROSITE" id="PS00028">
    <property type="entry name" value="ZINC_FINGER_C2H2_1"/>
    <property type="match status" value="12"/>
</dbReference>
<organism evidence="18 19">
    <name type="scientific">Neodiprion lecontei</name>
    <name type="common">Redheaded pine sawfly</name>
    <dbReference type="NCBI Taxonomy" id="441921"/>
    <lineage>
        <taxon>Eukaryota</taxon>
        <taxon>Metazoa</taxon>
        <taxon>Ecdysozoa</taxon>
        <taxon>Arthropoda</taxon>
        <taxon>Hexapoda</taxon>
        <taxon>Insecta</taxon>
        <taxon>Pterygota</taxon>
        <taxon>Neoptera</taxon>
        <taxon>Endopterygota</taxon>
        <taxon>Hymenoptera</taxon>
        <taxon>Tenthredinoidea</taxon>
        <taxon>Diprionidae</taxon>
        <taxon>Diprioninae</taxon>
        <taxon>Neodiprion</taxon>
    </lineage>
</organism>
<comment type="subcellular location">
    <subcellularLocation>
        <location evidence="1">Nucleus</location>
    </subcellularLocation>
</comment>
<dbReference type="SMART" id="SM00355">
    <property type="entry name" value="ZnF_C2H2"/>
    <property type="match status" value="13"/>
</dbReference>
<keyword evidence="2 13" id="KW-0479">Metal-binding</keyword>
<feature type="domain" description="THAP-type" evidence="16">
    <location>
        <begin position="128"/>
        <end position="210"/>
    </location>
</feature>
<evidence type="ECO:0000313" key="19">
    <source>
        <dbReference type="RefSeq" id="XP_046595077.1"/>
    </source>
</evidence>
<feature type="domain" description="C2H2-type" evidence="14">
    <location>
        <begin position="595"/>
        <end position="622"/>
    </location>
</feature>
<dbReference type="SUPFAM" id="SSF57667">
    <property type="entry name" value="beta-beta-alpha zinc fingers"/>
    <property type="match status" value="4"/>
</dbReference>
<feature type="domain" description="C2H2-type" evidence="14">
    <location>
        <begin position="623"/>
        <end position="650"/>
    </location>
</feature>
<dbReference type="PANTHER" id="PTHR24384">
    <property type="entry name" value="FINGER PUTATIVE TRANSCRIPTION FACTOR FAMILY-RELATED"/>
    <property type="match status" value="1"/>
</dbReference>
<feature type="domain" description="C2H2-type" evidence="14">
    <location>
        <begin position="565"/>
        <end position="587"/>
    </location>
</feature>
<evidence type="ECO:0000256" key="11">
    <source>
        <dbReference type="PROSITE-ProRule" id="PRU00196"/>
    </source>
</evidence>
<evidence type="ECO:0000256" key="4">
    <source>
        <dbReference type="ARBA" id="ARBA00022771"/>
    </source>
</evidence>
<dbReference type="Pfam" id="PF05485">
    <property type="entry name" value="THAP"/>
    <property type="match status" value="2"/>
</dbReference>
<feature type="binding site" evidence="13">
    <location>
        <position position="289"/>
    </location>
    <ligand>
        <name>Zn(2+)</name>
        <dbReference type="ChEBI" id="CHEBI:29105"/>
    </ligand>
</feature>
<dbReference type="RefSeq" id="XP_046595077.1">
    <property type="nucleotide sequence ID" value="XM_046739121.1"/>
</dbReference>
<protein>
    <submittedName>
        <fullName evidence="19">Zinc finger protein 271-like isoform X1</fullName>
    </submittedName>
</protein>
<evidence type="ECO:0000259" key="14">
    <source>
        <dbReference type="PROSITE" id="PS50157"/>
    </source>
</evidence>
<dbReference type="Pfam" id="PF13912">
    <property type="entry name" value="zf-C2H2_6"/>
    <property type="match status" value="3"/>
</dbReference>
<feature type="domain" description="ZAD" evidence="17">
    <location>
        <begin position="241"/>
        <end position="313"/>
    </location>
</feature>
<dbReference type="PROSITE" id="PS50950">
    <property type="entry name" value="ZF_THAP"/>
    <property type="match status" value="2"/>
</dbReference>
<comment type="caution">
    <text evidence="11">Lacks conserved residue(s) required for the propagation of feature annotation.</text>
</comment>
<dbReference type="GeneID" id="107226538"/>
<dbReference type="SUPFAM" id="SSF57716">
    <property type="entry name" value="Glucocorticoid receptor-like (DNA-binding domain)"/>
    <property type="match status" value="3"/>
</dbReference>
<reference evidence="19" key="1">
    <citation type="submission" date="2025-08" db="UniProtKB">
        <authorList>
            <consortium name="RefSeq"/>
        </authorList>
    </citation>
    <scope>IDENTIFICATION</scope>
    <source>
        <tissue evidence="19">Thorax and Abdomen</tissue>
    </source>
</reference>
<keyword evidence="6" id="KW-0805">Transcription regulation</keyword>
<accession>A0ABM3G474</accession>
<dbReference type="InterPro" id="IPR001190">
    <property type="entry name" value="SRCR"/>
</dbReference>
<feature type="binding site" evidence="13">
    <location>
        <position position="243"/>
    </location>
    <ligand>
        <name>Zn(2+)</name>
        <dbReference type="ChEBI" id="CHEBI:29105"/>
    </ligand>
</feature>
<feature type="domain" description="C2H2-type" evidence="14">
    <location>
        <begin position="783"/>
        <end position="801"/>
    </location>
</feature>
<evidence type="ECO:0000259" key="15">
    <source>
        <dbReference type="PROSITE" id="PS50287"/>
    </source>
</evidence>
<dbReference type="Gene3D" id="3.40.1800.20">
    <property type="match status" value="1"/>
</dbReference>
<dbReference type="PROSITE" id="PS50287">
    <property type="entry name" value="SRCR_2"/>
    <property type="match status" value="1"/>
</dbReference>
<keyword evidence="8" id="KW-0804">Transcription</keyword>
<evidence type="ECO:0000256" key="7">
    <source>
        <dbReference type="ARBA" id="ARBA00023125"/>
    </source>
</evidence>
<evidence type="ECO:0000256" key="9">
    <source>
        <dbReference type="ARBA" id="ARBA00023242"/>
    </source>
</evidence>
<feature type="domain" description="C2H2-type" evidence="14">
    <location>
        <begin position="753"/>
        <end position="780"/>
    </location>
</feature>
<name>A0ABM3G474_NEOLC</name>
<evidence type="ECO:0000256" key="13">
    <source>
        <dbReference type="PROSITE-ProRule" id="PRU01263"/>
    </source>
</evidence>
<evidence type="ECO:0000256" key="6">
    <source>
        <dbReference type="ARBA" id="ARBA00023015"/>
    </source>
</evidence>
<dbReference type="InterPro" id="IPR050752">
    <property type="entry name" value="C2H2-ZF_domain"/>
</dbReference>
<keyword evidence="9" id="KW-0539">Nucleus</keyword>
<feature type="binding site" evidence="13">
    <location>
        <position position="246"/>
    </location>
    <ligand>
        <name>Zn(2+)</name>
        <dbReference type="ChEBI" id="CHEBI:29105"/>
    </ligand>
</feature>
<dbReference type="Pfam" id="PF07776">
    <property type="entry name" value="zf-AD"/>
    <property type="match status" value="1"/>
</dbReference>
<keyword evidence="18" id="KW-1185">Reference proteome</keyword>
<feature type="domain" description="C2H2-type" evidence="14">
    <location>
        <begin position="648"/>
        <end position="671"/>
    </location>
</feature>
<dbReference type="SMART" id="SM00980">
    <property type="entry name" value="THAP"/>
    <property type="match status" value="2"/>
</dbReference>
<evidence type="ECO:0000256" key="2">
    <source>
        <dbReference type="ARBA" id="ARBA00022723"/>
    </source>
</evidence>
<evidence type="ECO:0000259" key="17">
    <source>
        <dbReference type="PROSITE" id="PS51915"/>
    </source>
</evidence>
<feature type="domain" description="C2H2-type" evidence="14">
    <location>
        <begin position="698"/>
        <end position="725"/>
    </location>
</feature>
<feature type="domain" description="C2H2-type" evidence="14">
    <location>
        <begin position="530"/>
        <end position="557"/>
    </location>
</feature>
<evidence type="ECO:0000313" key="18">
    <source>
        <dbReference type="Proteomes" id="UP000829291"/>
    </source>
</evidence>
<proteinExistence type="predicted"/>
<keyword evidence="4 10" id="KW-0863">Zinc-finger</keyword>
<gene>
    <name evidence="19" type="primary">LOC107226538</name>
</gene>
<keyword evidence="7 12" id="KW-0238">DNA-binding</keyword>
<evidence type="ECO:0000256" key="1">
    <source>
        <dbReference type="ARBA" id="ARBA00004123"/>
    </source>
</evidence>
<feature type="domain" description="THAP-type" evidence="16">
    <location>
        <begin position="1"/>
        <end position="79"/>
    </location>
</feature>
<dbReference type="PROSITE" id="PS50157">
    <property type="entry name" value="ZINC_FINGER_C2H2_2"/>
    <property type="match status" value="10"/>
</dbReference>
<feature type="domain" description="C2H2-type" evidence="14">
    <location>
        <begin position="726"/>
        <end position="748"/>
    </location>
</feature>